<geneLocation type="plasmid" evidence="3 4">
    <name>unnamed1</name>
</geneLocation>
<dbReference type="InterPro" id="IPR039374">
    <property type="entry name" value="SIP_fam"/>
</dbReference>
<accession>A0A248UN24</accession>
<dbReference type="InterPro" id="IPR007037">
    <property type="entry name" value="SIP_rossman_dom"/>
</dbReference>
<dbReference type="AlphaFoldDB" id="A0A248UN24"/>
<dbReference type="CDD" id="cd06193">
    <property type="entry name" value="siderophore_interacting"/>
    <property type="match status" value="1"/>
</dbReference>
<dbReference type="InterPro" id="IPR013113">
    <property type="entry name" value="SIP_FAD-bd"/>
</dbReference>
<keyword evidence="3" id="KW-0614">Plasmid</keyword>
<dbReference type="Proteomes" id="UP000215256">
    <property type="component" value="Plasmid unnamed1"/>
</dbReference>
<dbReference type="OrthoDB" id="9814826at2"/>
<dbReference type="PANTHER" id="PTHR30157:SF0">
    <property type="entry name" value="NADPH-DEPENDENT FERRIC-CHELATE REDUCTASE"/>
    <property type="match status" value="1"/>
</dbReference>
<organism evidence="3 4">
    <name type="scientific">Ochrobactrum quorumnocens</name>
    <dbReference type="NCBI Taxonomy" id="271865"/>
    <lineage>
        <taxon>Bacteria</taxon>
        <taxon>Pseudomonadati</taxon>
        <taxon>Pseudomonadota</taxon>
        <taxon>Alphaproteobacteria</taxon>
        <taxon>Hyphomicrobiales</taxon>
        <taxon>Brucellaceae</taxon>
        <taxon>Brucella/Ochrobactrum group</taxon>
        <taxon>Ochrobactrum</taxon>
    </lineage>
</organism>
<dbReference type="PANTHER" id="PTHR30157">
    <property type="entry name" value="FERRIC REDUCTASE, NADPH-DEPENDENT"/>
    <property type="match status" value="1"/>
</dbReference>
<dbReference type="PROSITE" id="PS51384">
    <property type="entry name" value="FAD_FR"/>
    <property type="match status" value="1"/>
</dbReference>
<sequence length="196" mass="21738">MEFASETAPVIIWRDDGDDLERSPNFRKLEVQSICDITPHMRRITFHCDDAVRYAINGLILWANPELRPDMLKYTLRSVDVDTGLIDIDFILHNNAGPGSNYAAQTRVGDELSVIGPGGGGLIDAQWYLFAGDETALRVIARMLEYLPASASGYAFIEVTDESEVQSLFFKAAIKANWLCRGRAAARTRSLLQGAI</sequence>
<dbReference type="KEGG" id="och:CES85_2789"/>
<dbReference type="InterPro" id="IPR039261">
    <property type="entry name" value="FNR_nucleotide-bd"/>
</dbReference>
<proteinExistence type="inferred from homology"/>
<evidence type="ECO:0000259" key="2">
    <source>
        <dbReference type="PROSITE" id="PS51384"/>
    </source>
</evidence>
<evidence type="ECO:0000256" key="1">
    <source>
        <dbReference type="ARBA" id="ARBA00035644"/>
    </source>
</evidence>
<dbReference type="Pfam" id="PF04954">
    <property type="entry name" value="SIP"/>
    <property type="match status" value="1"/>
</dbReference>
<feature type="domain" description="FAD-binding FR-type" evidence="2">
    <location>
        <begin position="24"/>
        <end position="124"/>
    </location>
</feature>
<dbReference type="Gene3D" id="2.40.30.10">
    <property type="entry name" value="Translation factors"/>
    <property type="match status" value="1"/>
</dbReference>
<dbReference type="EMBL" id="CP022605">
    <property type="protein sequence ID" value="ASV88247.1"/>
    <property type="molecule type" value="Genomic_DNA"/>
</dbReference>
<reference evidence="3 4" key="1">
    <citation type="submission" date="2017-07" db="EMBL/GenBank/DDBJ databases">
        <title>Phylogenetic study on the rhizospheric bacterium Ochrobactrum sp. A44.</title>
        <authorList>
            <person name="Krzyzanowska D.M."/>
            <person name="Ossowicki A."/>
            <person name="Rajewska M."/>
            <person name="Maciag T."/>
            <person name="Kaczynski Z."/>
            <person name="Czerwicka M."/>
            <person name="Jafra S."/>
        </authorList>
    </citation>
    <scope>NUCLEOTIDE SEQUENCE [LARGE SCALE GENOMIC DNA]</scope>
    <source>
        <strain evidence="3 4">A44</strain>
        <plasmid evidence="3 4">unnamed1</plasmid>
    </source>
</reference>
<dbReference type="Gene3D" id="3.40.50.80">
    <property type="entry name" value="Nucleotide-binding domain of ferredoxin-NADP reductase (FNR) module"/>
    <property type="match status" value="1"/>
</dbReference>
<dbReference type="InterPro" id="IPR017938">
    <property type="entry name" value="Riboflavin_synthase-like_b-brl"/>
</dbReference>
<comment type="similarity">
    <text evidence="1">Belongs to the SIP oxidoreductase family.</text>
</comment>
<dbReference type="InterPro" id="IPR017927">
    <property type="entry name" value="FAD-bd_FR_type"/>
</dbReference>
<protein>
    <submittedName>
        <fullName evidence="3">Siderophore-interacting family protein</fullName>
    </submittedName>
</protein>
<dbReference type="SUPFAM" id="SSF63380">
    <property type="entry name" value="Riboflavin synthase domain-like"/>
    <property type="match status" value="1"/>
</dbReference>
<name>A0A248UN24_9HYPH</name>
<gene>
    <name evidence="3" type="ORF">CES85_2789</name>
</gene>
<dbReference type="GO" id="GO:0016491">
    <property type="term" value="F:oxidoreductase activity"/>
    <property type="evidence" value="ECO:0007669"/>
    <property type="project" value="InterPro"/>
</dbReference>
<evidence type="ECO:0000313" key="4">
    <source>
        <dbReference type="Proteomes" id="UP000215256"/>
    </source>
</evidence>
<dbReference type="Pfam" id="PF08021">
    <property type="entry name" value="FAD_binding_9"/>
    <property type="match status" value="1"/>
</dbReference>
<evidence type="ECO:0000313" key="3">
    <source>
        <dbReference type="EMBL" id="ASV88247.1"/>
    </source>
</evidence>